<accession>A0A8C6WG73</accession>
<dbReference type="Pfam" id="PF00059">
    <property type="entry name" value="Lectin_C"/>
    <property type="match status" value="1"/>
</dbReference>
<reference evidence="3" key="2">
    <citation type="submission" date="2025-09" db="UniProtKB">
        <authorList>
            <consortium name="Ensembl"/>
        </authorList>
    </citation>
    <scope>IDENTIFICATION</scope>
</reference>
<feature type="chain" id="PRO_5034902340" description="C-type lectin domain-containing protein" evidence="1">
    <location>
        <begin position="22"/>
        <end position="165"/>
    </location>
</feature>
<dbReference type="Ensembl" id="ENSNMLT00000005200.1">
    <property type="protein sequence ID" value="ENSNMLP00000004540.1"/>
    <property type="gene ID" value="ENSNMLG00000003338.1"/>
</dbReference>
<feature type="signal peptide" evidence="1">
    <location>
        <begin position="1"/>
        <end position="21"/>
    </location>
</feature>
<evidence type="ECO:0000313" key="3">
    <source>
        <dbReference type="Ensembl" id="ENSNMLP00000004540.1"/>
    </source>
</evidence>
<dbReference type="Proteomes" id="UP000694523">
    <property type="component" value="Unplaced"/>
</dbReference>
<name>A0A8C6WG73_9GOBI</name>
<dbReference type="PROSITE" id="PS50041">
    <property type="entry name" value="C_TYPE_LECTIN_2"/>
    <property type="match status" value="1"/>
</dbReference>
<dbReference type="InterPro" id="IPR050111">
    <property type="entry name" value="C-type_lectin/snaclec_domain"/>
</dbReference>
<dbReference type="PANTHER" id="PTHR22803">
    <property type="entry name" value="MANNOSE, PHOSPHOLIPASE, LECTIN RECEPTOR RELATED"/>
    <property type="match status" value="1"/>
</dbReference>
<sequence length="165" mass="18062">MAALCPLTALLCLAAALLTTGAPVNSDHGCPEGWSPFGTRCFKFFGSLVTWTQAEKSCQSRGANLASIHNPEENAFVVDLIKKDNGENQLTWIGGHDGLKENLWMWSDGSVWGYNNWASNQPDNSGGNENFVSLYWPGALEYWNDANETMPLKYICAKDAPPVCT</sequence>
<dbReference type="InterPro" id="IPR016186">
    <property type="entry name" value="C-type_lectin-like/link_sf"/>
</dbReference>
<protein>
    <recommendedName>
        <fullName evidence="2">C-type lectin domain-containing protein</fullName>
    </recommendedName>
</protein>
<feature type="domain" description="C-type lectin" evidence="2">
    <location>
        <begin position="37"/>
        <end position="157"/>
    </location>
</feature>
<organism evidence="3 4">
    <name type="scientific">Neogobius melanostomus</name>
    <name type="common">round goby</name>
    <dbReference type="NCBI Taxonomy" id="47308"/>
    <lineage>
        <taxon>Eukaryota</taxon>
        <taxon>Metazoa</taxon>
        <taxon>Chordata</taxon>
        <taxon>Craniata</taxon>
        <taxon>Vertebrata</taxon>
        <taxon>Euteleostomi</taxon>
        <taxon>Actinopterygii</taxon>
        <taxon>Neopterygii</taxon>
        <taxon>Teleostei</taxon>
        <taxon>Neoteleostei</taxon>
        <taxon>Acanthomorphata</taxon>
        <taxon>Gobiaria</taxon>
        <taxon>Gobiiformes</taxon>
        <taxon>Gobioidei</taxon>
        <taxon>Gobiidae</taxon>
        <taxon>Benthophilinae</taxon>
        <taxon>Neogobiini</taxon>
        <taxon>Neogobius</taxon>
    </lineage>
</organism>
<dbReference type="SMART" id="SM00034">
    <property type="entry name" value="CLECT"/>
    <property type="match status" value="1"/>
</dbReference>
<proteinExistence type="predicted"/>
<dbReference type="AlphaFoldDB" id="A0A8C6WG73"/>
<dbReference type="Gene3D" id="3.10.100.10">
    <property type="entry name" value="Mannose-Binding Protein A, subunit A"/>
    <property type="match status" value="1"/>
</dbReference>
<reference evidence="3" key="1">
    <citation type="submission" date="2025-08" db="UniProtKB">
        <authorList>
            <consortium name="Ensembl"/>
        </authorList>
    </citation>
    <scope>IDENTIFICATION</scope>
</reference>
<keyword evidence="4" id="KW-1185">Reference proteome</keyword>
<evidence type="ECO:0000313" key="4">
    <source>
        <dbReference type="Proteomes" id="UP000694523"/>
    </source>
</evidence>
<evidence type="ECO:0000256" key="1">
    <source>
        <dbReference type="SAM" id="SignalP"/>
    </source>
</evidence>
<dbReference type="InterPro" id="IPR001304">
    <property type="entry name" value="C-type_lectin-like"/>
</dbReference>
<dbReference type="SUPFAM" id="SSF56436">
    <property type="entry name" value="C-type lectin-like"/>
    <property type="match status" value="1"/>
</dbReference>
<keyword evidence="1" id="KW-0732">Signal</keyword>
<dbReference type="InterPro" id="IPR016187">
    <property type="entry name" value="CTDL_fold"/>
</dbReference>
<dbReference type="PRINTS" id="PR01504">
    <property type="entry name" value="PNCREATITSAP"/>
</dbReference>
<evidence type="ECO:0000259" key="2">
    <source>
        <dbReference type="PROSITE" id="PS50041"/>
    </source>
</evidence>